<dbReference type="Pfam" id="PF01566">
    <property type="entry name" value="Nramp"/>
    <property type="match status" value="1"/>
</dbReference>
<proteinExistence type="predicted"/>
<feature type="transmembrane region" description="Helical" evidence="7">
    <location>
        <begin position="291"/>
        <end position="315"/>
    </location>
</feature>
<feature type="transmembrane region" description="Helical" evidence="7">
    <location>
        <begin position="359"/>
        <end position="381"/>
    </location>
</feature>
<dbReference type="EMBL" id="SPUM01000109">
    <property type="protein sequence ID" value="TFW30542.1"/>
    <property type="molecule type" value="Genomic_DNA"/>
</dbReference>
<dbReference type="EMBL" id="SPUM01000109">
    <property type="protein sequence ID" value="TFW30539.1"/>
    <property type="molecule type" value="Genomic_DNA"/>
</dbReference>
<accession>A0A4Y9SUR1</accession>
<keyword evidence="10" id="KW-1185">Reference proteome</keyword>
<evidence type="ECO:0000313" key="8">
    <source>
        <dbReference type="EMBL" id="TFW30539.1"/>
    </source>
</evidence>
<feature type="transmembrane region" description="Helical" evidence="7">
    <location>
        <begin position="41"/>
        <end position="61"/>
    </location>
</feature>
<evidence type="ECO:0000256" key="5">
    <source>
        <dbReference type="ARBA" id="ARBA00022989"/>
    </source>
</evidence>
<evidence type="ECO:0000256" key="1">
    <source>
        <dbReference type="ARBA" id="ARBA00004141"/>
    </source>
</evidence>
<name>A0A4Y9SUR1_9BURK</name>
<keyword evidence="6 7" id="KW-0472">Membrane</keyword>
<evidence type="ECO:0000256" key="6">
    <source>
        <dbReference type="ARBA" id="ARBA00023136"/>
    </source>
</evidence>
<keyword evidence="5 7" id="KW-1133">Transmembrane helix</keyword>
<gene>
    <name evidence="8" type="ORF">E4O92_16635</name>
    <name evidence="9" type="ORF">E4O92_16650</name>
</gene>
<evidence type="ECO:0000256" key="3">
    <source>
        <dbReference type="ARBA" id="ARBA00022692"/>
    </source>
</evidence>
<evidence type="ECO:0000313" key="10">
    <source>
        <dbReference type="Proteomes" id="UP000297258"/>
    </source>
</evidence>
<feature type="transmembrane region" description="Helical" evidence="7">
    <location>
        <begin position="241"/>
        <end position="262"/>
    </location>
</feature>
<dbReference type="GO" id="GO:0005384">
    <property type="term" value="F:manganese ion transmembrane transporter activity"/>
    <property type="evidence" value="ECO:0007669"/>
    <property type="project" value="TreeGrafter"/>
</dbReference>
<keyword evidence="2" id="KW-0813">Transport</keyword>
<dbReference type="GO" id="GO:0015293">
    <property type="term" value="F:symporter activity"/>
    <property type="evidence" value="ECO:0007669"/>
    <property type="project" value="UniProtKB-KW"/>
</dbReference>
<dbReference type="GO" id="GO:0034755">
    <property type="term" value="P:iron ion transmembrane transport"/>
    <property type="evidence" value="ECO:0007669"/>
    <property type="project" value="TreeGrafter"/>
</dbReference>
<sequence>MTNKWTEYLRQIGPGFITGVSDDDPSGIATYTQAGAQFGPLMLWVSLFFFPLVAGVQEISARIGRVSGHGLAGNIRRHYPPELLYLVVVLISISNIINIGADIGGMAAALELIAGPDKLHVYPLAISLLSIAALTFLSFGTYSSLLKWVGLSIFAYVGIALFVEVPWGEVARFTLVPHIRLSHDYLSMLTAVMGTTISPYLFVWQSSLEVEEQRADPHEHPVRTAPREAPAQFLKIRVDTYTGMAVTCVVMFFIILTSALTLHLHGVNQIQSAQQAARALEPIAGRFAFELFAIGIIGTGLLAIPTLAGSIGYAVGEAFKWPTGLDYKPYQAVRFYSVIALATLIGTGLNFFGVDPIKALIATAVINGVLSVPLLCALLAIGHNRAIMGQFTIPLGMAIIGWITAGLMGMSATLTLIDLVAPLS</sequence>
<evidence type="ECO:0000313" key="9">
    <source>
        <dbReference type="EMBL" id="TFW30542.1"/>
    </source>
</evidence>
<dbReference type="AlphaFoldDB" id="A0A4Y9SUR1"/>
<evidence type="ECO:0000256" key="2">
    <source>
        <dbReference type="ARBA" id="ARBA00022448"/>
    </source>
</evidence>
<dbReference type="InterPro" id="IPR001046">
    <property type="entry name" value="NRAMP_fam"/>
</dbReference>
<feature type="transmembrane region" description="Helical" evidence="7">
    <location>
        <begin position="82"/>
        <end position="101"/>
    </location>
</feature>
<feature type="transmembrane region" description="Helical" evidence="7">
    <location>
        <begin position="146"/>
        <end position="165"/>
    </location>
</feature>
<dbReference type="GO" id="GO:0005886">
    <property type="term" value="C:plasma membrane"/>
    <property type="evidence" value="ECO:0007669"/>
    <property type="project" value="TreeGrafter"/>
</dbReference>
<protein>
    <submittedName>
        <fullName evidence="9">Divalent metal cation transporter</fullName>
    </submittedName>
</protein>
<dbReference type="PANTHER" id="PTHR11706:SF33">
    <property type="entry name" value="NATURAL RESISTANCE-ASSOCIATED MACROPHAGE PROTEIN 2"/>
    <property type="match status" value="1"/>
</dbReference>
<keyword evidence="4" id="KW-0769">Symport</keyword>
<feature type="transmembrane region" description="Helical" evidence="7">
    <location>
        <begin position="121"/>
        <end position="139"/>
    </location>
</feature>
<evidence type="ECO:0000256" key="7">
    <source>
        <dbReference type="SAM" id="Phobius"/>
    </source>
</evidence>
<evidence type="ECO:0000256" key="4">
    <source>
        <dbReference type="ARBA" id="ARBA00022847"/>
    </source>
</evidence>
<feature type="transmembrane region" description="Helical" evidence="7">
    <location>
        <begin position="185"/>
        <end position="204"/>
    </location>
</feature>
<feature type="transmembrane region" description="Helical" evidence="7">
    <location>
        <begin position="335"/>
        <end position="353"/>
    </location>
</feature>
<keyword evidence="3 7" id="KW-0812">Transmembrane</keyword>
<dbReference type="RefSeq" id="WP_135190858.1">
    <property type="nucleotide sequence ID" value="NZ_SPUM01000109.1"/>
</dbReference>
<reference evidence="9 10" key="1">
    <citation type="submission" date="2019-03" db="EMBL/GenBank/DDBJ databases">
        <title>Draft genome of Massilia hortus sp. nov., a novel bacterial species of the Oxalobacteraceae family.</title>
        <authorList>
            <person name="Peta V."/>
            <person name="Raths R."/>
            <person name="Bucking H."/>
        </authorList>
    </citation>
    <scope>NUCLEOTIDE SEQUENCE [LARGE SCALE GENOMIC DNA]</scope>
    <source>
        <strain evidence="9 10">ONC3</strain>
    </source>
</reference>
<feature type="transmembrane region" description="Helical" evidence="7">
    <location>
        <begin position="393"/>
        <end position="417"/>
    </location>
</feature>
<comment type="subcellular location">
    <subcellularLocation>
        <location evidence="1">Membrane</location>
        <topology evidence="1">Multi-pass membrane protein</topology>
    </subcellularLocation>
</comment>
<dbReference type="OrthoDB" id="9787548at2"/>
<dbReference type="GO" id="GO:0015086">
    <property type="term" value="F:cadmium ion transmembrane transporter activity"/>
    <property type="evidence" value="ECO:0007669"/>
    <property type="project" value="TreeGrafter"/>
</dbReference>
<comment type="caution">
    <text evidence="9">The sequence shown here is derived from an EMBL/GenBank/DDBJ whole genome shotgun (WGS) entry which is preliminary data.</text>
</comment>
<organism evidence="9 10">
    <name type="scientific">Massilia horti</name>
    <dbReference type="NCBI Taxonomy" id="2562153"/>
    <lineage>
        <taxon>Bacteria</taxon>
        <taxon>Pseudomonadati</taxon>
        <taxon>Pseudomonadota</taxon>
        <taxon>Betaproteobacteria</taxon>
        <taxon>Burkholderiales</taxon>
        <taxon>Oxalobacteraceae</taxon>
        <taxon>Telluria group</taxon>
        <taxon>Massilia</taxon>
    </lineage>
</organism>
<dbReference type="Proteomes" id="UP000297258">
    <property type="component" value="Unassembled WGS sequence"/>
</dbReference>
<dbReference type="PANTHER" id="PTHR11706">
    <property type="entry name" value="SOLUTE CARRIER PROTEIN FAMILY 11 MEMBER"/>
    <property type="match status" value="1"/>
</dbReference>